<dbReference type="OrthoDB" id="2120499at2759"/>
<dbReference type="GO" id="GO:0008017">
    <property type="term" value="F:microtubule binding"/>
    <property type="evidence" value="ECO:0007669"/>
    <property type="project" value="InterPro"/>
</dbReference>
<sequence length="214" mass="24859">MATANVRVGANPPVYDRNEIRPGNSAGRCLIENWVEERANIGRDPPVDREYNLAERAGQLRSGHKGLLTIDDEAKVESITTVRETYTPPDIDKTRHIGIRRELMEQAFIKTVSEEMLEEKRKKEAEERARPILSTYIEDYTRDFPKRELVITKNHDYISEQPVTFWTEHKDKIHGVTQVKTGDSAFRRNDAFTKPIGEYWDEPKPIELDNYPMM</sequence>
<dbReference type="AlphaFoldDB" id="A0A8S3ZE45"/>
<evidence type="ECO:0000313" key="1">
    <source>
        <dbReference type="EMBL" id="CAG5125302.1"/>
    </source>
</evidence>
<dbReference type="PANTHER" id="PTHR15510">
    <property type="entry name" value="SPERM-ASSOCIATED ANTIGEN 8"/>
    <property type="match status" value="1"/>
</dbReference>
<dbReference type="GO" id="GO:0045944">
    <property type="term" value="P:positive regulation of transcription by RNA polymerase II"/>
    <property type="evidence" value="ECO:0007669"/>
    <property type="project" value="TreeGrafter"/>
</dbReference>
<evidence type="ECO:0000313" key="2">
    <source>
        <dbReference type="Proteomes" id="UP000678393"/>
    </source>
</evidence>
<reference evidence="1" key="1">
    <citation type="submission" date="2021-04" db="EMBL/GenBank/DDBJ databases">
        <authorList>
            <consortium name="Molecular Ecology Group"/>
        </authorList>
    </citation>
    <scope>NUCLEOTIDE SEQUENCE</scope>
</reference>
<dbReference type="InterPro" id="IPR026124">
    <property type="entry name" value="Sperm-assoc_Ag8"/>
</dbReference>
<dbReference type="Proteomes" id="UP000678393">
    <property type="component" value="Unassembled WGS sequence"/>
</dbReference>
<dbReference type="GO" id="GO:0005737">
    <property type="term" value="C:cytoplasm"/>
    <property type="evidence" value="ECO:0007669"/>
    <property type="project" value="TreeGrafter"/>
</dbReference>
<name>A0A8S3ZE45_9EUPU</name>
<evidence type="ECO:0008006" key="3">
    <source>
        <dbReference type="Google" id="ProtNLM"/>
    </source>
</evidence>
<comment type="caution">
    <text evidence="1">The sequence shown here is derived from an EMBL/GenBank/DDBJ whole genome shotgun (WGS) entry which is preliminary data.</text>
</comment>
<dbReference type="GO" id="GO:0005634">
    <property type="term" value="C:nucleus"/>
    <property type="evidence" value="ECO:0007669"/>
    <property type="project" value="TreeGrafter"/>
</dbReference>
<keyword evidence="2" id="KW-1185">Reference proteome</keyword>
<accession>A0A8S3ZE45</accession>
<gene>
    <name evidence="1" type="ORF">CUNI_LOCUS10860</name>
</gene>
<protein>
    <recommendedName>
        <fullName evidence="3">Sperm-associated antigen 8</fullName>
    </recommendedName>
</protein>
<proteinExistence type="predicted"/>
<organism evidence="1 2">
    <name type="scientific">Candidula unifasciata</name>
    <dbReference type="NCBI Taxonomy" id="100452"/>
    <lineage>
        <taxon>Eukaryota</taxon>
        <taxon>Metazoa</taxon>
        <taxon>Spiralia</taxon>
        <taxon>Lophotrochozoa</taxon>
        <taxon>Mollusca</taxon>
        <taxon>Gastropoda</taxon>
        <taxon>Heterobranchia</taxon>
        <taxon>Euthyneura</taxon>
        <taxon>Panpulmonata</taxon>
        <taxon>Eupulmonata</taxon>
        <taxon>Stylommatophora</taxon>
        <taxon>Helicina</taxon>
        <taxon>Helicoidea</taxon>
        <taxon>Geomitridae</taxon>
        <taxon>Candidula</taxon>
    </lineage>
</organism>
<dbReference type="PANTHER" id="PTHR15510:SF5">
    <property type="entry name" value="SPERM-ASSOCIATED ANTIGEN 8"/>
    <property type="match status" value="1"/>
</dbReference>
<dbReference type="EMBL" id="CAJHNH020002013">
    <property type="protein sequence ID" value="CAG5125302.1"/>
    <property type="molecule type" value="Genomic_DNA"/>
</dbReference>
<dbReference type="Pfam" id="PF22584">
    <property type="entry name" value="CFAP143"/>
    <property type="match status" value="1"/>
</dbReference>